<dbReference type="Gene3D" id="3.90.550.10">
    <property type="entry name" value="Spore Coat Polysaccharide Biosynthesis Protein SpsA, Chain A"/>
    <property type="match status" value="1"/>
</dbReference>
<dbReference type="InterPro" id="IPR029044">
    <property type="entry name" value="Nucleotide-diphossugar_trans"/>
</dbReference>
<dbReference type="GeneTree" id="ENSGT01050000244997"/>
<keyword evidence="3" id="KW-1185">Reference proteome</keyword>
<reference evidence="2" key="1">
    <citation type="submission" date="2025-08" db="UniProtKB">
        <authorList>
            <consortium name="Ensembl"/>
        </authorList>
    </citation>
    <scope>IDENTIFICATION</scope>
</reference>
<dbReference type="PANTHER" id="PTHR22916">
    <property type="entry name" value="GLYCOSYLTRANSFERASE"/>
    <property type="match status" value="1"/>
</dbReference>
<sequence>MPWGKSQLCWRKARILKTTSWCRLSCRCTTVLLGLNLAWSPSTIRISLAPLRFLCTTMAARIHHGTSYSRQTKLESRGRTVILNGHRHPQPKGVGYSRNVAVFQSRGKYLCFQDADDVMMEGRVRLQLDAAIKHPDSIIGCQITRNPEGSTKRYTHWLNNMSQAQLFTQVFTSHGPTVLMATWFCSRALFDRVGKFDERGKGVPEDLLFFYNHLRQGGGVHRVDAPLLCYRYHEDGASRSVQENTIWDLRVNFLEERVLQHWKHFTIWNAGKQGRHLFRSLTPKNQLKVLAFCDVDSKKIVKAFYTYHESKQRPKPTVPVVHFTEARPPFVLCVKMVIKMPAVFNPPPWLLPRYTLIVASIEL</sequence>
<accession>A0A8C4QI67</accession>
<dbReference type="Proteomes" id="UP000694388">
    <property type="component" value="Unplaced"/>
</dbReference>
<dbReference type="SUPFAM" id="SSF53448">
    <property type="entry name" value="Nucleotide-diphospho-sugar transferases"/>
    <property type="match status" value="1"/>
</dbReference>
<dbReference type="Pfam" id="PF00535">
    <property type="entry name" value="Glycos_transf_2"/>
    <property type="match status" value="1"/>
</dbReference>
<dbReference type="AlphaFoldDB" id="A0A8C4QI67"/>
<reference evidence="2" key="2">
    <citation type="submission" date="2025-09" db="UniProtKB">
        <authorList>
            <consortium name="Ensembl"/>
        </authorList>
    </citation>
    <scope>IDENTIFICATION</scope>
</reference>
<protein>
    <recommendedName>
        <fullName evidence="1">Glycosyltransferase 2-like domain-containing protein</fullName>
    </recommendedName>
</protein>
<proteinExistence type="predicted"/>
<name>A0A8C4QI67_EPTBU</name>
<evidence type="ECO:0000259" key="1">
    <source>
        <dbReference type="Pfam" id="PF00535"/>
    </source>
</evidence>
<evidence type="ECO:0000313" key="3">
    <source>
        <dbReference type="Proteomes" id="UP000694388"/>
    </source>
</evidence>
<dbReference type="Ensembl" id="ENSEBUT00000016455.1">
    <property type="protein sequence ID" value="ENSEBUP00000015879.1"/>
    <property type="gene ID" value="ENSEBUG00000009985.1"/>
</dbReference>
<dbReference type="InterPro" id="IPR001173">
    <property type="entry name" value="Glyco_trans_2-like"/>
</dbReference>
<dbReference type="PANTHER" id="PTHR22916:SF3">
    <property type="entry name" value="UDP-GLCNAC:BETAGAL BETA-1,3-N-ACETYLGLUCOSAMINYLTRANSFERASE-LIKE PROTEIN 1"/>
    <property type="match status" value="1"/>
</dbReference>
<evidence type="ECO:0000313" key="2">
    <source>
        <dbReference type="Ensembl" id="ENSEBUP00000015879.1"/>
    </source>
</evidence>
<dbReference type="GO" id="GO:0016758">
    <property type="term" value="F:hexosyltransferase activity"/>
    <property type="evidence" value="ECO:0007669"/>
    <property type="project" value="UniProtKB-ARBA"/>
</dbReference>
<organism evidence="2 3">
    <name type="scientific">Eptatretus burgeri</name>
    <name type="common">Inshore hagfish</name>
    <dbReference type="NCBI Taxonomy" id="7764"/>
    <lineage>
        <taxon>Eukaryota</taxon>
        <taxon>Metazoa</taxon>
        <taxon>Chordata</taxon>
        <taxon>Craniata</taxon>
        <taxon>Vertebrata</taxon>
        <taxon>Cyclostomata</taxon>
        <taxon>Myxini</taxon>
        <taxon>Myxiniformes</taxon>
        <taxon>Myxinidae</taxon>
        <taxon>Eptatretinae</taxon>
        <taxon>Eptatretus</taxon>
    </lineage>
</organism>
<feature type="domain" description="Glycosyltransferase 2-like" evidence="1">
    <location>
        <begin position="87"/>
        <end position="191"/>
    </location>
</feature>